<protein>
    <submittedName>
        <fullName evidence="2">Uncharacterized protein</fullName>
    </submittedName>
</protein>
<sequence length="307" mass="35438">MKTVEFDEILMILTLLVSKVKRTCVQIKNSLPLQVLSCSAPLELKLAKLMWKRKSTTKNRRLHIKCIWIRTTFAGSKFSHCNSKKSEICSATTIYFCLNAYLFDKNKTSNNISGNMASTQLEIYAQRNELDYQIINQEVNFQTISIPIEKDVENIYFLLQSSKDEAYASFEVQIIPHEHHDRGRKHHTLLHHIIETVIHLIIIDGILMMLVSGTLYFIGFNHKLVCIRVKKFNEAQEKKTQNEIQAINDEERCAVQVFPSPLPDLNSKDQSIDLNTSKNYTERISTPALKNPGFSIVKDIFLKRESF</sequence>
<comment type="caution">
    <text evidence="2">The sequence shown here is derived from an EMBL/GenBank/DDBJ whole genome shotgun (WGS) entry which is preliminary data.</text>
</comment>
<keyword evidence="1" id="KW-1133">Transmembrane helix</keyword>
<accession>A0AAD1UUP5</accession>
<keyword evidence="3" id="KW-1185">Reference proteome</keyword>
<dbReference type="Proteomes" id="UP001295684">
    <property type="component" value="Unassembled WGS sequence"/>
</dbReference>
<evidence type="ECO:0000256" key="1">
    <source>
        <dbReference type="SAM" id="Phobius"/>
    </source>
</evidence>
<reference evidence="2" key="1">
    <citation type="submission" date="2023-07" db="EMBL/GenBank/DDBJ databases">
        <authorList>
            <consortium name="AG Swart"/>
            <person name="Singh M."/>
            <person name="Singh A."/>
            <person name="Seah K."/>
            <person name="Emmerich C."/>
        </authorList>
    </citation>
    <scope>NUCLEOTIDE SEQUENCE</scope>
    <source>
        <strain evidence="2">DP1</strain>
    </source>
</reference>
<evidence type="ECO:0000313" key="2">
    <source>
        <dbReference type="EMBL" id="CAI2372364.1"/>
    </source>
</evidence>
<proteinExistence type="predicted"/>
<evidence type="ECO:0000313" key="3">
    <source>
        <dbReference type="Proteomes" id="UP001295684"/>
    </source>
</evidence>
<organism evidence="2 3">
    <name type="scientific">Euplotes crassus</name>
    <dbReference type="NCBI Taxonomy" id="5936"/>
    <lineage>
        <taxon>Eukaryota</taxon>
        <taxon>Sar</taxon>
        <taxon>Alveolata</taxon>
        <taxon>Ciliophora</taxon>
        <taxon>Intramacronucleata</taxon>
        <taxon>Spirotrichea</taxon>
        <taxon>Hypotrichia</taxon>
        <taxon>Euplotida</taxon>
        <taxon>Euplotidae</taxon>
        <taxon>Moneuplotes</taxon>
    </lineage>
</organism>
<feature type="transmembrane region" description="Helical" evidence="1">
    <location>
        <begin position="197"/>
        <end position="218"/>
    </location>
</feature>
<name>A0AAD1UUP5_EUPCR</name>
<dbReference type="EMBL" id="CAMPGE010013646">
    <property type="protein sequence ID" value="CAI2372364.1"/>
    <property type="molecule type" value="Genomic_DNA"/>
</dbReference>
<keyword evidence="1" id="KW-0472">Membrane</keyword>
<gene>
    <name evidence="2" type="ORF">ECRASSUSDP1_LOCUS13693</name>
</gene>
<dbReference type="AlphaFoldDB" id="A0AAD1UUP5"/>
<keyword evidence="1" id="KW-0812">Transmembrane</keyword>